<dbReference type="EMBL" id="BJNG01000039">
    <property type="protein sequence ID" value="GEC22131.1"/>
    <property type="molecule type" value="Genomic_DNA"/>
</dbReference>
<dbReference type="OrthoDB" id="4296536at2"/>
<dbReference type="RefSeq" id="WP_141281323.1">
    <property type="nucleotide sequence ID" value="NZ_BAAARZ010000013.1"/>
</dbReference>
<evidence type="ECO:0008006" key="3">
    <source>
        <dbReference type="Google" id="ProtNLM"/>
    </source>
</evidence>
<reference evidence="1 2" key="1">
    <citation type="submission" date="2019-06" db="EMBL/GenBank/DDBJ databases">
        <title>Whole genome shotgun sequence of Pseudonocardia hydrocarbonoxydans NBRC 14498.</title>
        <authorList>
            <person name="Hosoyama A."/>
            <person name="Uohara A."/>
            <person name="Ohji S."/>
            <person name="Ichikawa N."/>
        </authorList>
    </citation>
    <scope>NUCLEOTIDE SEQUENCE [LARGE SCALE GENOMIC DNA]</scope>
    <source>
        <strain evidence="1 2">NBRC 14498</strain>
    </source>
</reference>
<dbReference type="Proteomes" id="UP000320338">
    <property type="component" value="Unassembled WGS sequence"/>
</dbReference>
<gene>
    <name evidence="1" type="ORF">PHY01_44140</name>
</gene>
<name>A0A4Y3WV14_9PSEU</name>
<protein>
    <recommendedName>
        <fullName evidence="3">Helix-turn-helix domain-containing protein</fullName>
    </recommendedName>
</protein>
<evidence type="ECO:0000313" key="1">
    <source>
        <dbReference type="EMBL" id="GEC22131.1"/>
    </source>
</evidence>
<proteinExistence type="predicted"/>
<evidence type="ECO:0000313" key="2">
    <source>
        <dbReference type="Proteomes" id="UP000320338"/>
    </source>
</evidence>
<accession>A0A4Y3WV14</accession>
<comment type="caution">
    <text evidence="1">The sequence shown here is derived from an EMBL/GenBank/DDBJ whole genome shotgun (WGS) entry which is preliminary data.</text>
</comment>
<keyword evidence="2" id="KW-1185">Reference proteome</keyword>
<sequence>MTAPTLDEIRTWPATVDVTQACRPFGISRAFGYELVARGDFPARVITVGGRRRVVTASIVAALETP</sequence>
<organism evidence="1 2">
    <name type="scientific">Pseudonocardia hydrocarbonoxydans</name>
    <dbReference type="NCBI Taxonomy" id="76726"/>
    <lineage>
        <taxon>Bacteria</taxon>
        <taxon>Bacillati</taxon>
        <taxon>Actinomycetota</taxon>
        <taxon>Actinomycetes</taxon>
        <taxon>Pseudonocardiales</taxon>
        <taxon>Pseudonocardiaceae</taxon>
        <taxon>Pseudonocardia</taxon>
    </lineage>
</organism>
<dbReference type="AlphaFoldDB" id="A0A4Y3WV14"/>